<protein>
    <recommendedName>
        <fullName evidence="3">DUF6534 domain-containing protein</fullName>
    </recommendedName>
</protein>
<feature type="transmembrane region" description="Helical" evidence="2">
    <location>
        <begin position="20"/>
        <end position="42"/>
    </location>
</feature>
<dbReference type="AlphaFoldDB" id="A0A9P3GSH9"/>
<gene>
    <name evidence="4" type="ORF">PsYK624_149050</name>
</gene>
<evidence type="ECO:0000259" key="3">
    <source>
        <dbReference type="Pfam" id="PF20152"/>
    </source>
</evidence>
<organism evidence="4 5">
    <name type="scientific">Phanerochaete sordida</name>
    <dbReference type="NCBI Taxonomy" id="48140"/>
    <lineage>
        <taxon>Eukaryota</taxon>
        <taxon>Fungi</taxon>
        <taxon>Dikarya</taxon>
        <taxon>Basidiomycota</taxon>
        <taxon>Agaricomycotina</taxon>
        <taxon>Agaricomycetes</taxon>
        <taxon>Polyporales</taxon>
        <taxon>Phanerochaetaceae</taxon>
        <taxon>Phanerochaete</taxon>
    </lineage>
</organism>
<keyword evidence="5" id="KW-1185">Reference proteome</keyword>
<dbReference type="Pfam" id="PF20152">
    <property type="entry name" value="DUF6534"/>
    <property type="match status" value="1"/>
</dbReference>
<dbReference type="EMBL" id="BPQB01000092">
    <property type="protein sequence ID" value="GJE98670.1"/>
    <property type="molecule type" value="Genomic_DNA"/>
</dbReference>
<dbReference type="Proteomes" id="UP000703269">
    <property type="component" value="Unassembled WGS sequence"/>
</dbReference>
<proteinExistence type="predicted"/>
<feature type="transmembrane region" description="Helical" evidence="2">
    <location>
        <begin position="124"/>
        <end position="144"/>
    </location>
</feature>
<name>A0A9P3GSH9_9APHY</name>
<dbReference type="PANTHER" id="PTHR40465:SF1">
    <property type="entry name" value="DUF6534 DOMAIN-CONTAINING PROTEIN"/>
    <property type="match status" value="1"/>
</dbReference>
<accession>A0A9P3GSH9</accession>
<feature type="transmembrane region" description="Helical" evidence="2">
    <location>
        <begin position="94"/>
        <end position="112"/>
    </location>
</feature>
<feature type="domain" description="DUF6534" evidence="3">
    <location>
        <begin position="172"/>
        <end position="256"/>
    </location>
</feature>
<sequence length="344" mass="37058">MSSAVASPNVDYGPLAAPLLMGTLFNWGLYGILSVQVYLYHISFPRDRWTTKGLVYFIYVIDTVQTCLVTRDVFNGYAKHYGNLDVLDSIQTEWLAVPVFSSIVSCTVQMYYAHRIGILSGSQILRGLVCVLALTAGVSGVVAGSQAFRVPRFSELEGTASISVGIWLAGDAACDIIIAVLMAYFLLRHDSKISQTHAIVQRLIRLVIETGTLTAMAASIDVVLYYAFPHKAFHSCPATILAKLYSNSMLAIFNSRIRIVGSRDWSGTGDVISMDTHPRGATAGSVGPIVFTRATRTEISTLGAGKSSAGGIHVEREVWTEGDGADSKDPSGSIKKPRDLAAVV</sequence>
<feature type="region of interest" description="Disordered" evidence="1">
    <location>
        <begin position="317"/>
        <end position="344"/>
    </location>
</feature>
<feature type="transmembrane region" description="Helical" evidence="2">
    <location>
        <begin position="54"/>
        <end position="74"/>
    </location>
</feature>
<feature type="transmembrane region" description="Helical" evidence="2">
    <location>
        <begin position="164"/>
        <end position="186"/>
    </location>
</feature>
<dbReference type="PANTHER" id="PTHR40465">
    <property type="entry name" value="CHROMOSOME 1, WHOLE GENOME SHOTGUN SEQUENCE"/>
    <property type="match status" value="1"/>
</dbReference>
<evidence type="ECO:0000313" key="5">
    <source>
        <dbReference type="Proteomes" id="UP000703269"/>
    </source>
</evidence>
<dbReference type="OrthoDB" id="2953893at2759"/>
<keyword evidence="2" id="KW-1133">Transmembrane helix</keyword>
<evidence type="ECO:0000256" key="2">
    <source>
        <dbReference type="SAM" id="Phobius"/>
    </source>
</evidence>
<feature type="compositionally biased region" description="Basic and acidic residues" evidence="1">
    <location>
        <begin position="317"/>
        <end position="329"/>
    </location>
</feature>
<dbReference type="InterPro" id="IPR045339">
    <property type="entry name" value="DUF6534"/>
</dbReference>
<evidence type="ECO:0000256" key="1">
    <source>
        <dbReference type="SAM" id="MobiDB-lite"/>
    </source>
</evidence>
<evidence type="ECO:0000313" key="4">
    <source>
        <dbReference type="EMBL" id="GJE98670.1"/>
    </source>
</evidence>
<comment type="caution">
    <text evidence="4">The sequence shown here is derived from an EMBL/GenBank/DDBJ whole genome shotgun (WGS) entry which is preliminary data.</text>
</comment>
<reference evidence="4 5" key="1">
    <citation type="submission" date="2021-08" db="EMBL/GenBank/DDBJ databases">
        <title>Draft Genome Sequence of Phanerochaete sordida strain YK-624.</title>
        <authorList>
            <person name="Mori T."/>
            <person name="Dohra H."/>
            <person name="Suzuki T."/>
            <person name="Kawagishi H."/>
            <person name="Hirai H."/>
        </authorList>
    </citation>
    <scope>NUCLEOTIDE SEQUENCE [LARGE SCALE GENOMIC DNA]</scope>
    <source>
        <strain evidence="4 5">YK-624</strain>
    </source>
</reference>
<keyword evidence="2" id="KW-0812">Transmembrane</keyword>
<feature type="transmembrane region" description="Helical" evidence="2">
    <location>
        <begin position="206"/>
        <end position="228"/>
    </location>
</feature>
<keyword evidence="2" id="KW-0472">Membrane</keyword>